<reference evidence="3" key="1">
    <citation type="submission" date="2017-10" db="EMBL/GenBank/DDBJ databases">
        <title>Rapid genome shrinkage in a self-fertile nematode reveals novel sperm competition proteins.</title>
        <authorList>
            <person name="Yin D."/>
            <person name="Schwarz E.M."/>
            <person name="Thomas C.G."/>
            <person name="Felde R.L."/>
            <person name="Korf I.F."/>
            <person name="Cutter A.D."/>
            <person name="Schartner C.M."/>
            <person name="Ralston E.J."/>
            <person name="Meyer B.J."/>
            <person name="Haag E.S."/>
        </authorList>
    </citation>
    <scope>NUCLEOTIDE SEQUENCE [LARGE SCALE GENOMIC DNA]</scope>
    <source>
        <strain evidence="3">JU1422</strain>
    </source>
</reference>
<evidence type="ECO:0000313" key="2">
    <source>
        <dbReference type="EMBL" id="PIC43236.1"/>
    </source>
</evidence>
<organism evidence="2 3">
    <name type="scientific">Caenorhabditis nigoni</name>
    <dbReference type="NCBI Taxonomy" id="1611254"/>
    <lineage>
        <taxon>Eukaryota</taxon>
        <taxon>Metazoa</taxon>
        <taxon>Ecdysozoa</taxon>
        <taxon>Nematoda</taxon>
        <taxon>Chromadorea</taxon>
        <taxon>Rhabditida</taxon>
        <taxon>Rhabditina</taxon>
        <taxon>Rhabditomorpha</taxon>
        <taxon>Rhabditoidea</taxon>
        <taxon>Rhabditidae</taxon>
        <taxon>Peloderinae</taxon>
        <taxon>Caenorhabditis</taxon>
    </lineage>
</organism>
<feature type="compositionally biased region" description="Basic and acidic residues" evidence="1">
    <location>
        <begin position="82"/>
        <end position="95"/>
    </location>
</feature>
<proteinExistence type="predicted"/>
<dbReference type="AlphaFoldDB" id="A0A2G5UVI7"/>
<comment type="caution">
    <text evidence="2">The sequence shown here is derived from an EMBL/GenBank/DDBJ whole genome shotgun (WGS) entry which is preliminary data.</text>
</comment>
<gene>
    <name evidence="2" type="primary">Cnig_chr_II.g4040</name>
    <name evidence="2" type="ORF">B9Z55_004040</name>
</gene>
<protein>
    <submittedName>
        <fullName evidence="2">Uncharacterized protein</fullName>
    </submittedName>
</protein>
<evidence type="ECO:0000313" key="3">
    <source>
        <dbReference type="Proteomes" id="UP000230233"/>
    </source>
</evidence>
<accession>A0A2G5UVI7</accession>
<name>A0A2G5UVI7_9PELO</name>
<dbReference type="EMBL" id="PDUG01000002">
    <property type="protein sequence ID" value="PIC43236.1"/>
    <property type="molecule type" value="Genomic_DNA"/>
</dbReference>
<feature type="region of interest" description="Disordered" evidence="1">
    <location>
        <begin position="64"/>
        <end position="113"/>
    </location>
</feature>
<dbReference type="Proteomes" id="UP000230233">
    <property type="component" value="Chromosome II"/>
</dbReference>
<sequence length="144" mass="16493">MKFQNPQKLELKVERSKVDEAESGDKIGLLNSKISNLVTPKSSKTEKKEINVPRKSLENFAKVETPVEKPNPPVLQNSMVQGHEEPESSEQKRETTQVPEQKGPSKIEEENPGFFSSFLSNRPIFDTRCFEVLFFDEYSGRMFI</sequence>
<keyword evidence="3" id="KW-1185">Reference proteome</keyword>
<evidence type="ECO:0000256" key="1">
    <source>
        <dbReference type="SAM" id="MobiDB-lite"/>
    </source>
</evidence>